<gene>
    <name evidence="1" type="ORF">HERI1096_LOCUS1218</name>
</gene>
<reference evidence="1" key="1">
    <citation type="submission" date="2021-01" db="EMBL/GenBank/DDBJ databases">
        <authorList>
            <person name="Corre E."/>
            <person name="Pelletier E."/>
            <person name="Niang G."/>
            <person name="Scheremetjew M."/>
            <person name="Finn R."/>
            <person name="Kale V."/>
            <person name="Holt S."/>
            <person name="Cochrane G."/>
            <person name="Meng A."/>
            <person name="Brown T."/>
            <person name="Cohen L."/>
        </authorList>
    </citation>
    <scope>NUCLEOTIDE SEQUENCE</scope>
    <source>
        <strain evidence="1">CCMP281</strain>
    </source>
</reference>
<organism evidence="1">
    <name type="scientific">Haptolina ericina</name>
    <dbReference type="NCBI Taxonomy" id="156174"/>
    <lineage>
        <taxon>Eukaryota</taxon>
        <taxon>Haptista</taxon>
        <taxon>Haptophyta</taxon>
        <taxon>Prymnesiophyceae</taxon>
        <taxon>Prymnesiales</taxon>
        <taxon>Prymnesiaceae</taxon>
        <taxon>Haptolina</taxon>
    </lineage>
</organism>
<dbReference type="Pfam" id="PF13385">
    <property type="entry name" value="Laminin_G_3"/>
    <property type="match status" value="1"/>
</dbReference>
<protein>
    <recommendedName>
        <fullName evidence="2">LamG-like jellyroll fold domain-containing protein</fullName>
    </recommendedName>
</protein>
<sequence>MEVKVAGRSFWLDELIIENIMLSLGSSRELAGVARVCAPLRSAAVTVADDKLLALHHRLQALPPDGVDAPSPLLSLVRWEAVEAANLVWLQANPSSLILQRVVRETEIRVRGCADLSGNGHHAQSTVDSSPGFNPCALNGHGALEFDGASVLRAAPFATPLQQPVTIIVVARARGDTTIVDSHSTRSGRFELCHGYPAAASIIAGPPQVVMTADGVGTSSPAKLLRGATRSNGQWHVYTAIFNGSKSEMFIDGRCEGARKTVGGGTLDGLTIGCDHSGVFHLRGSIAELRLYHCHLQAAERTQTEAALALRYGLSHAAVAHMDPAPGNPYRADP</sequence>
<dbReference type="InterPro" id="IPR013320">
    <property type="entry name" value="ConA-like_dom_sf"/>
</dbReference>
<dbReference type="SUPFAM" id="SSF49899">
    <property type="entry name" value="Concanavalin A-like lectins/glucanases"/>
    <property type="match status" value="1"/>
</dbReference>
<accession>A0A7S3EPZ9</accession>
<dbReference type="EMBL" id="HBHX01002236">
    <property type="protein sequence ID" value="CAE0098428.1"/>
    <property type="molecule type" value="Transcribed_RNA"/>
</dbReference>
<dbReference type="AlphaFoldDB" id="A0A7S3EPZ9"/>
<proteinExistence type="predicted"/>
<dbReference type="Gene3D" id="2.60.120.200">
    <property type="match status" value="1"/>
</dbReference>
<evidence type="ECO:0000313" key="1">
    <source>
        <dbReference type="EMBL" id="CAE0098428.1"/>
    </source>
</evidence>
<evidence type="ECO:0008006" key="2">
    <source>
        <dbReference type="Google" id="ProtNLM"/>
    </source>
</evidence>
<name>A0A7S3EPZ9_9EUKA</name>